<protein>
    <submittedName>
        <fullName evidence="1">Uncharacterized protein</fullName>
    </submittedName>
</protein>
<accession>A0ABV6CVE1</accession>
<dbReference type="EMBL" id="JBHLWK010000012">
    <property type="protein sequence ID" value="MFC0204689.1"/>
    <property type="molecule type" value="Genomic_DNA"/>
</dbReference>
<evidence type="ECO:0000313" key="2">
    <source>
        <dbReference type="Proteomes" id="UP001589798"/>
    </source>
</evidence>
<dbReference type="RefSeq" id="WP_379487445.1">
    <property type="nucleotide sequence ID" value="NZ_JBHLWK010000012.1"/>
</dbReference>
<organism evidence="1 2">
    <name type="scientific">Novosphingobium soli</name>
    <dbReference type="NCBI Taxonomy" id="574956"/>
    <lineage>
        <taxon>Bacteria</taxon>
        <taxon>Pseudomonadati</taxon>
        <taxon>Pseudomonadota</taxon>
        <taxon>Alphaproteobacteria</taxon>
        <taxon>Sphingomonadales</taxon>
        <taxon>Sphingomonadaceae</taxon>
        <taxon>Novosphingobium</taxon>
    </lineage>
</organism>
<evidence type="ECO:0000313" key="1">
    <source>
        <dbReference type="EMBL" id="MFC0204689.1"/>
    </source>
</evidence>
<gene>
    <name evidence="1" type="ORF">ACFFJC_10430</name>
</gene>
<keyword evidence="2" id="KW-1185">Reference proteome</keyword>
<comment type="caution">
    <text evidence="1">The sequence shown here is derived from an EMBL/GenBank/DDBJ whole genome shotgun (WGS) entry which is preliminary data.</text>
</comment>
<dbReference type="Proteomes" id="UP001589798">
    <property type="component" value="Unassembled WGS sequence"/>
</dbReference>
<name>A0ABV6CVE1_9SPHN</name>
<feature type="non-terminal residue" evidence="1">
    <location>
        <position position="1"/>
    </location>
</feature>
<sequence length="292" mass="31236">NLCCLQPSLAGDTWPPLAAAAQRLRAALLAPRDIDQDHAHAELHATLAEARSLMDGPGEPSPLPSAVLQDIGNRMGRSARFAPPERSVAPVALGRRVAALERRGLPSPHWAVEALLGERLRRDGFLPCALPCPGLIRTDALRTPDPGEARALGQQALNAFARGTHDKLVEATALLCAIREGTRTLRGRSRVPALWQLLGSFGPLRSAQLEVLLGATRLGIRSMLAVLDDLGILQRTTISGSHLYSVRTPGTLPALVREDAPAFSADALDEYEASLAQLDRLLGMARPINSLD</sequence>
<reference evidence="1 2" key="1">
    <citation type="submission" date="2024-09" db="EMBL/GenBank/DDBJ databases">
        <authorList>
            <person name="Sun Q."/>
            <person name="Mori K."/>
        </authorList>
    </citation>
    <scope>NUCLEOTIDE SEQUENCE [LARGE SCALE GENOMIC DNA]</scope>
    <source>
        <strain evidence="1 2">CCM 7706</strain>
    </source>
</reference>
<proteinExistence type="predicted"/>